<organism evidence="3 4">
    <name type="scientific">Rotaria socialis</name>
    <dbReference type="NCBI Taxonomy" id="392032"/>
    <lineage>
        <taxon>Eukaryota</taxon>
        <taxon>Metazoa</taxon>
        <taxon>Spiralia</taxon>
        <taxon>Gnathifera</taxon>
        <taxon>Rotifera</taxon>
        <taxon>Eurotatoria</taxon>
        <taxon>Bdelloidea</taxon>
        <taxon>Philodinida</taxon>
        <taxon>Philodinidae</taxon>
        <taxon>Rotaria</taxon>
    </lineage>
</organism>
<protein>
    <submittedName>
        <fullName evidence="3">Uncharacterized protein</fullName>
    </submittedName>
</protein>
<dbReference type="GO" id="GO:0005737">
    <property type="term" value="C:cytoplasm"/>
    <property type="evidence" value="ECO:0007669"/>
    <property type="project" value="TreeGrafter"/>
</dbReference>
<evidence type="ECO:0000313" key="3">
    <source>
        <dbReference type="EMBL" id="CAF4777199.1"/>
    </source>
</evidence>
<dbReference type="AlphaFoldDB" id="A0A821MWQ8"/>
<evidence type="ECO:0000256" key="2">
    <source>
        <dbReference type="SAM" id="MobiDB-lite"/>
    </source>
</evidence>
<evidence type="ECO:0000256" key="1">
    <source>
        <dbReference type="ARBA" id="ARBA00023054"/>
    </source>
</evidence>
<proteinExistence type="predicted"/>
<name>A0A821MWQ8_9BILA</name>
<dbReference type="SUPFAM" id="SSF90257">
    <property type="entry name" value="Myosin rod fragments"/>
    <property type="match status" value="1"/>
</dbReference>
<keyword evidence="1" id="KW-0175">Coiled coil</keyword>
<comment type="caution">
    <text evidence="3">The sequence shown here is derived from an EMBL/GenBank/DDBJ whole genome shotgun (WGS) entry which is preliminary data.</text>
</comment>
<feature type="non-terminal residue" evidence="3">
    <location>
        <position position="124"/>
    </location>
</feature>
<feature type="region of interest" description="Disordered" evidence="2">
    <location>
        <begin position="35"/>
        <end position="54"/>
    </location>
</feature>
<feature type="non-terminal residue" evidence="3">
    <location>
        <position position="1"/>
    </location>
</feature>
<keyword evidence="4" id="KW-1185">Reference proteome</keyword>
<dbReference type="InterPro" id="IPR047335">
    <property type="entry name" value="RUFY1-3"/>
</dbReference>
<reference evidence="3" key="1">
    <citation type="submission" date="2021-02" db="EMBL/GenBank/DDBJ databases">
        <authorList>
            <person name="Nowell W R."/>
        </authorList>
    </citation>
    <scope>NUCLEOTIDE SEQUENCE</scope>
</reference>
<evidence type="ECO:0000313" key="4">
    <source>
        <dbReference type="Proteomes" id="UP000663873"/>
    </source>
</evidence>
<dbReference type="PANTHER" id="PTHR45956">
    <property type="entry name" value="RUN AND FYVE DOMAIN-CONTAINING PROTEIN 2-LIKE PROTEIN"/>
    <property type="match status" value="1"/>
</dbReference>
<dbReference type="Proteomes" id="UP000663873">
    <property type="component" value="Unassembled WGS sequence"/>
</dbReference>
<accession>A0A821MWQ8</accession>
<dbReference type="PANTHER" id="PTHR45956:SF6">
    <property type="entry name" value="RUN DOMAIN-CONTAINING PROTEIN"/>
    <property type="match status" value="1"/>
</dbReference>
<dbReference type="EMBL" id="CAJOBP010043994">
    <property type="protein sequence ID" value="CAF4777199.1"/>
    <property type="molecule type" value="Genomic_DNA"/>
</dbReference>
<gene>
    <name evidence="3" type="ORF">UJA718_LOCUS40200</name>
</gene>
<sequence>KTLVSLQNKLQTLEQTNKTLVESDAQQKARIEQLEEESTKLTSEKEHIQSSHQRKIDALTADIAVERETYNKSRTGFDSMYHELQKKYEDECTSKQKIESVYQAQLSQSNEFIESTKELEKDIE</sequence>